<gene>
    <name evidence="3" type="ORF">BC008_29940</name>
</gene>
<keyword evidence="2" id="KW-0732">Signal</keyword>
<proteinExistence type="predicted"/>
<dbReference type="Proteomes" id="UP000053372">
    <property type="component" value="Unassembled WGS sequence"/>
</dbReference>
<feature type="compositionally biased region" description="Basic residues" evidence="1">
    <location>
        <begin position="58"/>
        <end position="70"/>
    </location>
</feature>
<protein>
    <submittedName>
        <fullName evidence="3">Uncharacterized protein</fullName>
    </submittedName>
</protein>
<evidence type="ECO:0000256" key="2">
    <source>
        <dbReference type="SAM" id="SignalP"/>
    </source>
</evidence>
<evidence type="ECO:0000256" key="1">
    <source>
        <dbReference type="SAM" id="MobiDB-lite"/>
    </source>
</evidence>
<organism evidence="3 4">
    <name type="scientific">Mastigocoleus testarum BC008</name>
    <dbReference type="NCBI Taxonomy" id="371196"/>
    <lineage>
        <taxon>Bacteria</taxon>
        <taxon>Bacillati</taxon>
        <taxon>Cyanobacteriota</taxon>
        <taxon>Cyanophyceae</taxon>
        <taxon>Nostocales</taxon>
        <taxon>Hapalosiphonaceae</taxon>
        <taxon>Mastigocoleus</taxon>
    </lineage>
</organism>
<reference evidence="3 4" key="1">
    <citation type="journal article" date="2015" name="Genome Announc.">
        <title>Draft Genome of the Euendolithic (true boring) Cyanobacterium Mastigocoleus testarum strain BC008.</title>
        <authorList>
            <person name="Guida B.S."/>
            <person name="Garcia-Pichel F."/>
        </authorList>
    </citation>
    <scope>NUCLEOTIDE SEQUENCE [LARGE SCALE GENOMIC DNA]</scope>
    <source>
        <strain evidence="3 4">BC008</strain>
    </source>
</reference>
<evidence type="ECO:0000313" key="4">
    <source>
        <dbReference type="Proteomes" id="UP000053372"/>
    </source>
</evidence>
<feature type="signal peptide" evidence="2">
    <location>
        <begin position="1"/>
        <end position="27"/>
    </location>
</feature>
<dbReference type="AlphaFoldDB" id="A0A0V7ZS71"/>
<name>A0A0V7ZS71_9CYAN</name>
<dbReference type="RefSeq" id="WP_058183689.1">
    <property type="nucleotide sequence ID" value="NZ_LMTZ01000088.1"/>
</dbReference>
<dbReference type="OrthoDB" id="516194at2"/>
<keyword evidence="4" id="KW-1185">Reference proteome</keyword>
<feature type="chain" id="PRO_5006890182" evidence="2">
    <location>
        <begin position="28"/>
        <end position="114"/>
    </location>
</feature>
<accession>A0A0V7ZS71</accession>
<sequence length="114" mass="12298">MLKQTLSTSLIIINALAGLSVASAAFAATPPGQPCPDGWVRATPPLNPQLGCVPNTIKPKKPIRPNRKIKNPNSSQKVKFPREIPDKFKVNKCELGVVDPIDCPENNPIPAPRD</sequence>
<dbReference type="EMBL" id="LMTZ01000088">
    <property type="protein sequence ID" value="KST67417.1"/>
    <property type="molecule type" value="Genomic_DNA"/>
</dbReference>
<feature type="region of interest" description="Disordered" evidence="1">
    <location>
        <begin position="50"/>
        <end position="81"/>
    </location>
</feature>
<evidence type="ECO:0000313" key="3">
    <source>
        <dbReference type="EMBL" id="KST67417.1"/>
    </source>
</evidence>
<comment type="caution">
    <text evidence="3">The sequence shown here is derived from an EMBL/GenBank/DDBJ whole genome shotgun (WGS) entry which is preliminary data.</text>
</comment>